<evidence type="ECO:0000256" key="8">
    <source>
        <dbReference type="SAM" id="Phobius"/>
    </source>
</evidence>
<dbReference type="AlphaFoldDB" id="A0A8I6S191"/>
<keyword evidence="10" id="KW-1185">Reference proteome</keyword>
<evidence type="ECO:0000256" key="6">
    <source>
        <dbReference type="ARBA" id="ARBA00023136"/>
    </source>
</evidence>
<keyword evidence="7" id="KW-0325">Glycoprotein</keyword>
<evidence type="ECO:0000256" key="1">
    <source>
        <dbReference type="ARBA" id="ARBA00004236"/>
    </source>
</evidence>
<evidence type="ECO:0000313" key="9">
    <source>
        <dbReference type="EnsemblMetazoa" id="XP_014255165.1"/>
    </source>
</evidence>
<dbReference type="EnsemblMetazoa" id="XM_014399679.2">
    <property type="protein sequence ID" value="XP_014255165.1"/>
    <property type="gene ID" value="LOC106669863"/>
</dbReference>
<name>A0A8I6S191_CIMLE</name>
<evidence type="ECO:0000313" key="10">
    <source>
        <dbReference type="Proteomes" id="UP000494040"/>
    </source>
</evidence>
<evidence type="ECO:0000256" key="7">
    <source>
        <dbReference type="ARBA" id="ARBA00023180"/>
    </source>
</evidence>
<dbReference type="OrthoDB" id="18585at2759"/>
<evidence type="ECO:0000256" key="4">
    <source>
        <dbReference type="ARBA" id="ARBA00022692"/>
    </source>
</evidence>
<comment type="similarity">
    <text evidence="2">Belongs to the CD36 family.</text>
</comment>
<evidence type="ECO:0000256" key="2">
    <source>
        <dbReference type="ARBA" id="ARBA00010532"/>
    </source>
</evidence>
<evidence type="ECO:0008006" key="11">
    <source>
        <dbReference type="Google" id="ProtNLM"/>
    </source>
</evidence>
<accession>A0A8I6S191</accession>
<dbReference type="Proteomes" id="UP000494040">
    <property type="component" value="Unassembled WGS sequence"/>
</dbReference>
<organism evidence="9 10">
    <name type="scientific">Cimex lectularius</name>
    <name type="common">Bed bug</name>
    <name type="synonym">Acanthia lectularia</name>
    <dbReference type="NCBI Taxonomy" id="79782"/>
    <lineage>
        <taxon>Eukaryota</taxon>
        <taxon>Metazoa</taxon>
        <taxon>Ecdysozoa</taxon>
        <taxon>Arthropoda</taxon>
        <taxon>Hexapoda</taxon>
        <taxon>Insecta</taxon>
        <taxon>Pterygota</taxon>
        <taxon>Neoptera</taxon>
        <taxon>Paraneoptera</taxon>
        <taxon>Hemiptera</taxon>
        <taxon>Heteroptera</taxon>
        <taxon>Panheteroptera</taxon>
        <taxon>Cimicomorpha</taxon>
        <taxon>Cimicidae</taxon>
        <taxon>Cimex</taxon>
    </lineage>
</organism>
<dbReference type="OMA" id="NFVPEMS"/>
<dbReference type="GO" id="GO:0005044">
    <property type="term" value="F:scavenger receptor activity"/>
    <property type="evidence" value="ECO:0007669"/>
    <property type="project" value="TreeGrafter"/>
</dbReference>
<sequence length="580" mass="66200">MRNNTPAKRICTEAMGYTKQYLRVGQSAKNRLFGVPPVRRGPSLNADKTPLQMLVSQDGQVNYSRLAVVTLGLCAVALGILMSTIPWVDYLILKQLRLWNGTLSYYYWRQPGVLRLTKVWVFNVTNPDGFLNQGEKPRLQEVGPFVYREDMEKVNVQFYDNGTVSFQHKKILKFVPERSLRKDIKLVVPNIPLLTLSSKTANLPSFMLFPLSMALRTFYGMSVFNHLTPDELLFGYEEKLVHLAHKFYPRGMRPPAKMGLLLGRNTTLISDIETIYTGHTSMKDFGLLDKLNGLDNLPYWDDAPCNSIRASEGSFFPPRDITHEDVVNIFDKDLCRVWPLRYRYDEVKDGIKVGHYTPDDNLFTSGDTYEDNKCYCPGSEDCPVDGFQDISPCQFGAPVYTSYPHFYGVKDESITNAVEGLNPNKEKHETIVKIQQKLGVPLEARVRIQLNLKVTQANLGLTRKFPSIMMPIVWVEEGAEELPDYLIRWIYLSTTLAEWLVPLCSYVTVAFGALILVGVFIRTYRSMVFTKENVELGKSKLRRGSSFFVNGQHKLLILRDSYTLLRNQPSMAETSFNPEN</sequence>
<dbReference type="PANTHER" id="PTHR11923">
    <property type="entry name" value="SCAVENGER RECEPTOR CLASS B TYPE-1 SR-B1"/>
    <property type="match status" value="1"/>
</dbReference>
<feature type="transmembrane region" description="Helical" evidence="8">
    <location>
        <begin position="66"/>
        <end position="88"/>
    </location>
</feature>
<dbReference type="PRINTS" id="PR01609">
    <property type="entry name" value="CD36FAMILY"/>
</dbReference>
<dbReference type="InterPro" id="IPR002159">
    <property type="entry name" value="CD36_fam"/>
</dbReference>
<keyword evidence="6 8" id="KW-0472">Membrane</keyword>
<dbReference type="GO" id="GO:0005737">
    <property type="term" value="C:cytoplasm"/>
    <property type="evidence" value="ECO:0007669"/>
    <property type="project" value="TreeGrafter"/>
</dbReference>
<keyword evidence="5 8" id="KW-1133">Transmembrane helix</keyword>
<dbReference type="Pfam" id="PF01130">
    <property type="entry name" value="CD36"/>
    <property type="match status" value="1"/>
</dbReference>
<evidence type="ECO:0000256" key="5">
    <source>
        <dbReference type="ARBA" id="ARBA00022989"/>
    </source>
</evidence>
<comment type="subcellular location">
    <subcellularLocation>
        <location evidence="1">Cell membrane</location>
    </subcellularLocation>
</comment>
<feature type="transmembrane region" description="Helical" evidence="8">
    <location>
        <begin position="499"/>
        <end position="521"/>
    </location>
</feature>
<dbReference type="RefSeq" id="XP_014255165.1">
    <property type="nucleotide sequence ID" value="XM_014399679.2"/>
</dbReference>
<keyword evidence="4 8" id="KW-0812">Transmembrane</keyword>
<evidence type="ECO:0000256" key="3">
    <source>
        <dbReference type="ARBA" id="ARBA00022475"/>
    </source>
</evidence>
<dbReference type="GeneID" id="106669863"/>
<keyword evidence="3" id="KW-1003">Cell membrane</keyword>
<proteinExistence type="inferred from homology"/>
<reference evidence="9" key="1">
    <citation type="submission" date="2022-01" db="UniProtKB">
        <authorList>
            <consortium name="EnsemblMetazoa"/>
        </authorList>
    </citation>
    <scope>IDENTIFICATION</scope>
</reference>
<dbReference type="CTD" id="38252"/>
<protein>
    <recommendedName>
        <fullName evidence="11">Scavenger receptor class B member 1</fullName>
    </recommendedName>
</protein>
<dbReference type="KEGG" id="clec:106669863"/>
<dbReference type="GO" id="GO:0005886">
    <property type="term" value="C:plasma membrane"/>
    <property type="evidence" value="ECO:0007669"/>
    <property type="project" value="UniProtKB-SubCell"/>
</dbReference>
<dbReference type="PANTHER" id="PTHR11923:SF88">
    <property type="entry name" value="DEBRIS BUSTER, ISOFORM D"/>
    <property type="match status" value="1"/>
</dbReference>